<dbReference type="InterPro" id="IPR000477">
    <property type="entry name" value="RT_dom"/>
</dbReference>
<evidence type="ECO:0000313" key="4">
    <source>
        <dbReference type="Proteomes" id="UP000694867"/>
    </source>
</evidence>
<evidence type="ECO:0000256" key="1">
    <source>
        <dbReference type="PROSITE-ProRule" id="PRU00047"/>
    </source>
</evidence>
<dbReference type="GO" id="GO:0008270">
    <property type="term" value="F:zinc ion binding"/>
    <property type="evidence" value="ECO:0007669"/>
    <property type="project" value="UniProtKB-KW"/>
</dbReference>
<dbReference type="GO" id="GO:0003824">
    <property type="term" value="F:catalytic activity"/>
    <property type="evidence" value="ECO:0007669"/>
    <property type="project" value="InterPro"/>
</dbReference>
<evidence type="ECO:0000259" key="3">
    <source>
        <dbReference type="PROSITE" id="PS50878"/>
    </source>
</evidence>
<dbReference type="Gene3D" id="3.60.10.10">
    <property type="entry name" value="Endonuclease/exonuclease/phosphatase"/>
    <property type="match status" value="1"/>
</dbReference>
<dbReference type="Proteomes" id="UP000694867">
    <property type="component" value="Unplaced"/>
</dbReference>
<dbReference type="PROSITE" id="PS50878">
    <property type="entry name" value="RT_POL"/>
    <property type="match status" value="1"/>
</dbReference>
<feature type="non-terminal residue" evidence="5">
    <location>
        <position position="1185"/>
    </location>
</feature>
<dbReference type="InterPro" id="IPR036875">
    <property type="entry name" value="Znf_CCHC_sf"/>
</dbReference>
<accession>A0AAJ7L6K6</accession>
<dbReference type="SUPFAM" id="SSF57756">
    <property type="entry name" value="Retrovirus zinc finger-like domains"/>
    <property type="match status" value="1"/>
</dbReference>
<feature type="domain" description="CCHC-type" evidence="2">
    <location>
        <begin position="286"/>
        <end position="301"/>
    </location>
</feature>
<dbReference type="Pfam" id="PF00078">
    <property type="entry name" value="RVT_1"/>
    <property type="match status" value="1"/>
</dbReference>
<dbReference type="InterPro" id="IPR036691">
    <property type="entry name" value="Endo/exonu/phosph_ase_sf"/>
</dbReference>
<keyword evidence="1" id="KW-0863">Zinc-finger</keyword>
<organism evidence="4 5">
    <name type="scientific">Galendromus occidentalis</name>
    <name type="common">western predatory mite</name>
    <dbReference type="NCBI Taxonomy" id="34638"/>
    <lineage>
        <taxon>Eukaryota</taxon>
        <taxon>Metazoa</taxon>
        <taxon>Ecdysozoa</taxon>
        <taxon>Arthropoda</taxon>
        <taxon>Chelicerata</taxon>
        <taxon>Arachnida</taxon>
        <taxon>Acari</taxon>
        <taxon>Parasitiformes</taxon>
        <taxon>Mesostigmata</taxon>
        <taxon>Gamasina</taxon>
        <taxon>Phytoseioidea</taxon>
        <taxon>Phytoseiidae</taxon>
        <taxon>Typhlodrominae</taxon>
        <taxon>Galendromus</taxon>
    </lineage>
</organism>
<keyword evidence="1" id="KW-0479">Metal-binding</keyword>
<keyword evidence="1" id="KW-0862">Zinc</keyword>
<proteinExistence type="predicted"/>
<dbReference type="SUPFAM" id="SSF56672">
    <property type="entry name" value="DNA/RNA polymerases"/>
    <property type="match status" value="1"/>
</dbReference>
<reference evidence="5" key="1">
    <citation type="submission" date="2025-08" db="UniProtKB">
        <authorList>
            <consortium name="RefSeq"/>
        </authorList>
    </citation>
    <scope>IDENTIFICATION</scope>
</reference>
<gene>
    <name evidence="5" type="primary">LOC108864396</name>
</gene>
<evidence type="ECO:0000259" key="2">
    <source>
        <dbReference type="PROSITE" id="PS50158"/>
    </source>
</evidence>
<dbReference type="PROSITE" id="PS50158">
    <property type="entry name" value="ZF_CCHC"/>
    <property type="match status" value="1"/>
</dbReference>
<feature type="domain" description="Reverse transcriptase" evidence="3">
    <location>
        <begin position="606"/>
        <end position="919"/>
    </location>
</feature>
<evidence type="ECO:0000313" key="5">
    <source>
        <dbReference type="RefSeq" id="XP_018495464.1"/>
    </source>
</evidence>
<dbReference type="InterPro" id="IPR043502">
    <property type="entry name" value="DNA/RNA_pol_sf"/>
</dbReference>
<name>A0AAJ7L6K6_9ACAR</name>
<keyword evidence="4" id="KW-1185">Reference proteome</keyword>
<dbReference type="InterPro" id="IPR005135">
    <property type="entry name" value="Endo/exonuclease/phosphatase"/>
</dbReference>
<dbReference type="Gene3D" id="4.10.60.10">
    <property type="entry name" value="Zinc finger, CCHC-type"/>
    <property type="match status" value="1"/>
</dbReference>
<dbReference type="GO" id="GO:0071897">
    <property type="term" value="P:DNA biosynthetic process"/>
    <property type="evidence" value="ECO:0007669"/>
    <property type="project" value="UniProtKB-ARBA"/>
</dbReference>
<dbReference type="RefSeq" id="XP_018495464.1">
    <property type="nucleotide sequence ID" value="XM_018639948.1"/>
</dbReference>
<sequence>MKVNGTESMVETPPLLVMTLPNLPATPDDNDLLASASNFAAALAREGLHQVSVAFSSRFEIKRFRKALEISTRHSPATAITICGKGNKPSGTKSRTPRTMVVTVHPGRMSYADALGAMQASVSPSEQGVQVKKVFRTQNGQIGVRLGTDDQTVAESFAEAIAKGTNLVTRAAPPPQAGNEKAIIVRDIGGTLSPEGLARALAIEGVADATSIRLSAFKPTRAGDHSCVARMPTKLANIHLRNGSIQIGWSSCRLGEMVEVQQCRNCLSFDHSTTACREPISESPPCLKCGDKGHLAKSCKSPPICYTCAAGNSSLPIDHFANSTACPAFDLALQNASSSAFGPVDVILLSEPPTSSLPTATAKSLHSYASIHVLNPGLEVAILESSGSFAAIRANGTTVISVYISPNSSLEQYEDFLLELDLFLVSNRPRFFLIAGDFNAHHVAWGSRSSSPKGNALLTSINSIDATVANHPGHTFERAGYSSVLDLTIVSAASASLLSRWSIRSEDEFLSDHLYITFAIAIRYSNPSGEPTSSRPRGKLNLKKFYEILEEQIPHLPDFSPEIVDPLINVACSRASPPLHHKVAHHNPRYWWCDETASARRGCITARRALTRARPSAPPALVAALEADLKTSRSSLRRAIAASKSRCWNHLLEQLNEGTHPFGKAYKIVTNKLRRPQGILEPEAPGQDGIPAEAIKGFITKHPEVFRGMMESIFRTGSWPSAWKLARLVLIPKPETERAKPLRTRAHTVGVLLDVKNAFNTISWDSINSCLERANVSAYLRRCLASYLSCRQNLHQGVVSTVTAGVPQGSILGPTLWNVAYDEVLRLDHPPSIRSVAYADDLLILIAQRDPELLELELNCALAQISTWMRRHGLTMAPQKSIAIFLNGRKHLPQVELDIRLDGHPVRFERSVKYLGMVLDTGLTGTAHIRYVSQKALKAASAISRLMPRCRGVSHHRRKVLSSAVDSILLYAAPIWAKCLERKTIRRLLDAAQRPLAIRIARVNRTVSTVATQLIAGILPYDLRVRILLSREERESAGLGGEEREIFTRESAIQVWRARLESIRPLQPGFYTSRIITDVEGWVERKFGGLTYALSQLLSGHGSFGEYLYRIGKTDSPSCTLCHSGPIDDVCHTFEVCADLGPIRAEFRRNSSYTGPVECGRLVRYMLHGRDEWRHVASLCRDSHR</sequence>
<dbReference type="SMART" id="SM00343">
    <property type="entry name" value="ZnF_C2HC"/>
    <property type="match status" value="2"/>
</dbReference>
<protein>
    <submittedName>
        <fullName evidence="5">Uncharacterized protein LOC108864396</fullName>
    </submittedName>
</protein>
<dbReference type="KEGG" id="goe:108864396"/>
<dbReference type="GeneID" id="108864396"/>
<dbReference type="SUPFAM" id="SSF56219">
    <property type="entry name" value="DNase I-like"/>
    <property type="match status" value="1"/>
</dbReference>
<dbReference type="Pfam" id="PF14529">
    <property type="entry name" value="Exo_endo_phos_2"/>
    <property type="match status" value="1"/>
</dbReference>
<dbReference type="PANTHER" id="PTHR19446">
    <property type="entry name" value="REVERSE TRANSCRIPTASES"/>
    <property type="match status" value="1"/>
</dbReference>
<dbReference type="InterPro" id="IPR001878">
    <property type="entry name" value="Znf_CCHC"/>
</dbReference>
<dbReference type="AlphaFoldDB" id="A0AAJ7L6K6"/>
<dbReference type="GO" id="GO:0003676">
    <property type="term" value="F:nucleic acid binding"/>
    <property type="evidence" value="ECO:0007669"/>
    <property type="project" value="InterPro"/>
</dbReference>